<dbReference type="HOGENOM" id="CLU_025443_3_2_2"/>
<dbReference type="PANTHER" id="PTHR31302">
    <property type="entry name" value="TRANSMEMBRANE PROTEIN WITH METALLOPHOSPHOESTERASE DOMAIN-RELATED"/>
    <property type="match status" value="1"/>
</dbReference>
<evidence type="ECO:0000259" key="1">
    <source>
        <dbReference type="Pfam" id="PF00149"/>
    </source>
</evidence>
<dbReference type="PANTHER" id="PTHR31302:SF28">
    <property type="entry name" value="METALLOPHOSPHOESTERASE, CALCINEURIN SUPERFAMILY"/>
    <property type="match status" value="1"/>
</dbReference>
<dbReference type="Pfam" id="PF00149">
    <property type="entry name" value="Metallophos"/>
    <property type="match status" value="1"/>
</dbReference>
<reference evidence="2" key="1">
    <citation type="submission" date="2006-12" db="EMBL/GenBank/DDBJ databases">
        <title>Complete sequence of Pyrobaculum islandicum DSM 4184.</title>
        <authorList>
            <person name="Copeland A."/>
            <person name="Lucas S."/>
            <person name="Lapidus A."/>
            <person name="Barry K."/>
            <person name="Detter J.C."/>
            <person name="Glavina del Rio T."/>
            <person name="Dalin E."/>
            <person name="Tice H."/>
            <person name="Pitluck S."/>
            <person name="Meincke L."/>
            <person name="Brettin T."/>
            <person name="Bruce D."/>
            <person name="Han C."/>
            <person name="Tapia R."/>
            <person name="Gilna P."/>
            <person name="Schmutz J."/>
            <person name="Larimer F."/>
            <person name="Land M."/>
            <person name="Hauser L."/>
            <person name="Kyrpides N."/>
            <person name="Mikhailova N."/>
            <person name="Cozen A.E."/>
            <person name="Fitz-Gibbon S.T."/>
            <person name="House C.H."/>
            <person name="Saltikov C."/>
            <person name="Lowe T."/>
            <person name="Richardson P."/>
        </authorList>
    </citation>
    <scope>NUCLEOTIDE SEQUENCE [LARGE SCALE GENOMIC DNA]</scope>
    <source>
        <strain evidence="2">DSM 4184</strain>
    </source>
</reference>
<dbReference type="Gene3D" id="3.60.21.10">
    <property type="match status" value="1"/>
</dbReference>
<feature type="domain" description="Calcineurin-like phosphoesterase" evidence="1">
    <location>
        <begin position="39"/>
        <end position="175"/>
    </location>
</feature>
<keyword evidence="3" id="KW-1185">Reference proteome</keyword>
<dbReference type="RefSeq" id="WP_011763646.1">
    <property type="nucleotide sequence ID" value="NC_008701.1"/>
</dbReference>
<dbReference type="InterPro" id="IPR051158">
    <property type="entry name" value="Metallophosphoesterase_sf"/>
</dbReference>
<evidence type="ECO:0000313" key="2">
    <source>
        <dbReference type="EMBL" id="ABL89071.1"/>
    </source>
</evidence>
<dbReference type="STRING" id="384616.Pisl_1924"/>
<protein>
    <submittedName>
        <fullName evidence="2">Metallophosphoesterase</fullName>
    </submittedName>
</protein>
<dbReference type="OrthoDB" id="134976at2157"/>
<dbReference type="KEGG" id="pis:Pisl_1924"/>
<proteinExistence type="predicted"/>
<dbReference type="eggNOG" id="arCOG01156">
    <property type="taxonomic scope" value="Archaea"/>
</dbReference>
<evidence type="ECO:0000313" key="3">
    <source>
        <dbReference type="Proteomes" id="UP000002595"/>
    </source>
</evidence>
<dbReference type="SUPFAM" id="SSF56300">
    <property type="entry name" value="Metallo-dependent phosphatases"/>
    <property type="match status" value="1"/>
</dbReference>
<name>A1RVT9_PYRIL</name>
<sequence length="230" mass="25484">MRRRQLFTAAGALLLAGGLAGGFYTEVTTLELGLGRRAAFLSDLHIHTPRRLELPPYDILLIGGDTYDELTADLAAVTETLRHLPKPKIAVLGNHEHWASRWIPLRRGVAALEEAGVYVLADDWVQIGGLRIYGLDWRDDPRDYPPVKDADVVLVHSPDAFHLAVGGLYLAGHTHGGHFCLPGNVPLYTNSRFGYTWGLYRRGEALMYVTRGAGEMTPRVFCSREIVLLT</sequence>
<dbReference type="AlphaFoldDB" id="A1RVT9"/>
<dbReference type="GO" id="GO:0016787">
    <property type="term" value="F:hydrolase activity"/>
    <property type="evidence" value="ECO:0007669"/>
    <property type="project" value="InterPro"/>
</dbReference>
<accession>A1RVT9</accession>
<organism evidence="2 3">
    <name type="scientific">Pyrobaculum islandicum (strain DSM 4184 / JCM 9189 / GEO3)</name>
    <dbReference type="NCBI Taxonomy" id="384616"/>
    <lineage>
        <taxon>Archaea</taxon>
        <taxon>Thermoproteota</taxon>
        <taxon>Thermoprotei</taxon>
        <taxon>Thermoproteales</taxon>
        <taxon>Thermoproteaceae</taxon>
        <taxon>Pyrobaculum</taxon>
    </lineage>
</organism>
<dbReference type="InterPro" id="IPR004843">
    <property type="entry name" value="Calcineurin-like_PHP"/>
</dbReference>
<dbReference type="Proteomes" id="UP000002595">
    <property type="component" value="Chromosome"/>
</dbReference>
<dbReference type="InterPro" id="IPR029052">
    <property type="entry name" value="Metallo-depent_PP-like"/>
</dbReference>
<dbReference type="EMBL" id="CP000504">
    <property type="protein sequence ID" value="ABL89071.1"/>
    <property type="molecule type" value="Genomic_DNA"/>
</dbReference>
<gene>
    <name evidence="2" type="ordered locus">Pisl_1924</name>
</gene>
<dbReference type="GeneID" id="4616343"/>